<reference evidence="1 2" key="1">
    <citation type="submission" date="2020-06" db="EMBL/GenBank/DDBJ databases">
        <title>Schlegella sp. ID0723 isolated from air conditioner.</title>
        <authorList>
            <person name="Kim D.Y."/>
            <person name="Kim D.-U."/>
        </authorList>
    </citation>
    <scope>NUCLEOTIDE SEQUENCE [LARGE SCALE GENOMIC DNA]</scope>
    <source>
        <strain evidence="1 2">ID0723</strain>
    </source>
</reference>
<dbReference type="EMBL" id="JABWMJ010000002">
    <property type="protein sequence ID" value="NUZ05257.1"/>
    <property type="molecule type" value="Genomic_DNA"/>
</dbReference>
<proteinExistence type="predicted"/>
<protein>
    <submittedName>
        <fullName evidence="1">DUF1631 family protein</fullName>
    </submittedName>
</protein>
<dbReference type="RefSeq" id="WP_176066971.1">
    <property type="nucleotide sequence ID" value="NZ_JABWMJ010000002.1"/>
</dbReference>
<organism evidence="1 2">
    <name type="scientific">Piscinibacter koreensis</name>
    <dbReference type="NCBI Taxonomy" id="2742824"/>
    <lineage>
        <taxon>Bacteria</taxon>
        <taxon>Pseudomonadati</taxon>
        <taxon>Pseudomonadota</taxon>
        <taxon>Betaproteobacteria</taxon>
        <taxon>Burkholderiales</taxon>
        <taxon>Sphaerotilaceae</taxon>
        <taxon>Piscinibacter</taxon>
    </lineage>
</organism>
<sequence length="867" mass="94282">MAALNAAQELIRAAASTAVVEAANHLLALMRTAPTYHQRGQLAFAQVHLMQRQTGFVASFAKALRQRVAEDIDSKDAAGERAKTDWDAIGLVEGDAIEEKISFDRIAQFISHACETELLELARYTSALLRHGAADPERNPLRAQVIGAALHEAIETISEDVEIQKVVGRELGQIFAKALPACYRQIIDDLKARDVRPADLAVVPTKAATGAIDGPGEMQRFWERSLQGRPLPNYGIPDLPGLPAGTLGVAEPGDALRGWQSSLMGRIGGSDAMLPEGLDSAGAAAFLDRLMRGAPAGQPLRSTPPAPNTPLAQADAEMMALLKRIGSAHATTRDNLDGVDSHGGLFPPSRYGETTASGLGAFDAARSVRGALEGVGELMAVNLIRAHRDELIEASRGKLDHMVIDVVSSLFDQILSDPRVPSPMARQIARLQLPVLRVALRDPNFFASRRHPVRRFINRVSSLAAAYDEFRSGPGKELLVRVSQLVKEIVEGDFDQLEIYSEKLLALEKFVAEQTAAEVEATPAGPTLEAKEREWRLIQRFTLQLRGALDPLALPGFVKEFLSQVWGQVIMTAAERQGGESALVRQLRRAGYDLVASIQPKRSAEQRRQFLATLPKLMTTLKDGVALIEWPEPARGTFFSSLVAAHAGSLKLPPGSELDHNMLMKHVETAFRTPIPRPEDLDRDADEPALPVAAVEPQFSPEEARNVGLLAETAVDWSAPVDGRPPVWPGEALDINLDLPDPVAPAPTAADADVDVDDAAGADAEPSEGPQLRDHLHIGQSYQLHLKDQWEKVRLTYMSPGRNLFLFTHGSKDRRTISMTVRMLERLCQAHRMRSYEGAPLIDRATARARQQLAEQDNAARPAAGGA</sequence>
<evidence type="ECO:0000313" key="2">
    <source>
        <dbReference type="Proteomes" id="UP000529637"/>
    </source>
</evidence>
<accession>A0A7Y6NLF9</accession>
<evidence type="ECO:0000313" key="1">
    <source>
        <dbReference type="EMBL" id="NUZ05257.1"/>
    </source>
</evidence>
<gene>
    <name evidence="1" type="ORF">HQN59_05720</name>
</gene>
<comment type="caution">
    <text evidence="1">The sequence shown here is derived from an EMBL/GenBank/DDBJ whole genome shotgun (WGS) entry which is preliminary data.</text>
</comment>
<dbReference type="InterPro" id="IPR012434">
    <property type="entry name" value="DUF1631"/>
</dbReference>
<dbReference type="Pfam" id="PF07793">
    <property type="entry name" value="DUF1631"/>
    <property type="match status" value="1"/>
</dbReference>
<keyword evidence="2" id="KW-1185">Reference proteome</keyword>
<name>A0A7Y6NLF9_9BURK</name>
<dbReference type="AlphaFoldDB" id="A0A7Y6NLF9"/>
<dbReference type="Proteomes" id="UP000529637">
    <property type="component" value="Unassembled WGS sequence"/>
</dbReference>